<feature type="chain" id="PRO_5029563543" description="NADH:ubiquinone oxidoreductase intermediate-associated protein 30 domain-containing protein" evidence="2">
    <location>
        <begin position="19"/>
        <end position="182"/>
    </location>
</feature>
<dbReference type="KEGG" id="kan:IMCC3317_17140"/>
<organism evidence="4 5">
    <name type="scientific">Kordia antarctica</name>
    <dbReference type="NCBI Taxonomy" id="1218801"/>
    <lineage>
        <taxon>Bacteria</taxon>
        <taxon>Pseudomonadati</taxon>
        <taxon>Bacteroidota</taxon>
        <taxon>Flavobacteriia</taxon>
        <taxon>Flavobacteriales</taxon>
        <taxon>Flavobacteriaceae</taxon>
        <taxon>Kordia</taxon>
    </lineage>
</organism>
<evidence type="ECO:0000256" key="1">
    <source>
        <dbReference type="ARBA" id="ARBA00007884"/>
    </source>
</evidence>
<protein>
    <recommendedName>
        <fullName evidence="3">NADH:ubiquinone oxidoreductase intermediate-associated protein 30 domain-containing protein</fullName>
    </recommendedName>
</protein>
<proteinExistence type="inferred from homology"/>
<keyword evidence="5" id="KW-1185">Reference proteome</keyword>
<keyword evidence="2" id="KW-0732">Signal</keyword>
<feature type="domain" description="NADH:ubiquinone oxidoreductase intermediate-associated protein 30" evidence="3">
    <location>
        <begin position="23"/>
        <end position="176"/>
    </location>
</feature>
<evidence type="ECO:0000259" key="3">
    <source>
        <dbReference type="Pfam" id="PF08547"/>
    </source>
</evidence>
<accession>A0A7L4ZI86</accession>
<evidence type="ECO:0000256" key="2">
    <source>
        <dbReference type="SAM" id="SignalP"/>
    </source>
</evidence>
<feature type="signal peptide" evidence="2">
    <location>
        <begin position="1"/>
        <end position="18"/>
    </location>
</feature>
<evidence type="ECO:0000313" key="4">
    <source>
        <dbReference type="EMBL" id="QHI36352.1"/>
    </source>
</evidence>
<dbReference type="InterPro" id="IPR013857">
    <property type="entry name" value="NADH-UbQ_OxRdtase-assoc_prot30"/>
</dbReference>
<name>A0A7L4ZI86_9FLAO</name>
<dbReference type="SUPFAM" id="SSF49785">
    <property type="entry name" value="Galactose-binding domain-like"/>
    <property type="match status" value="1"/>
</dbReference>
<dbReference type="Proteomes" id="UP000464657">
    <property type="component" value="Chromosome"/>
</dbReference>
<dbReference type="PANTHER" id="PTHR13194:SF19">
    <property type="entry name" value="NAD(P)-BINDING ROSSMANN-FOLD SUPERFAMILY PROTEIN"/>
    <property type="match status" value="1"/>
</dbReference>
<dbReference type="RefSeq" id="WP_160129067.1">
    <property type="nucleotide sequence ID" value="NZ_CP019288.1"/>
</dbReference>
<dbReference type="OrthoDB" id="442188at2"/>
<gene>
    <name evidence="4" type="ORF">IMCC3317_17140</name>
</gene>
<comment type="similarity">
    <text evidence="1">Belongs to the CIA30 family.</text>
</comment>
<dbReference type="AlphaFoldDB" id="A0A7L4ZI86"/>
<dbReference type="PANTHER" id="PTHR13194">
    <property type="entry name" value="COMPLEX I INTERMEDIATE-ASSOCIATED PROTEIN 30"/>
    <property type="match status" value="1"/>
</dbReference>
<reference evidence="4 5" key="1">
    <citation type="journal article" date="2013" name="Int. J. Syst. Evol. Microbiol.">
        <title>Kordia antarctica sp. nov., isolated from Antarctic seawater.</title>
        <authorList>
            <person name="Baek K."/>
            <person name="Choi A."/>
            <person name="Kang I."/>
            <person name="Lee K."/>
            <person name="Cho J.C."/>
        </authorList>
    </citation>
    <scope>NUCLEOTIDE SEQUENCE [LARGE SCALE GENOMIC DNA]</scope>
    <source>
        <strain evidence="4 5">IMCC3317</strain>
    </source>
</reference>
<dbReference type="InterPro" id="IPR008979">
    <property type="entry name" value="Galactose-bd-like_sf"/>
</dbReference>
<sequence length="182" mass="21397">MKKIYVLSFLIIAQFAFAQQSEIDFGKYKDGKSWEITNDGVMGGLSKGDYRFSDDGVVFDGTVSLENNGGFSSYRSRFQKIDLSSFTKVIIRYRSKEYTIGFTLEMDKRWFVPYYKVSLKPTDWKWVEEEIAFSEFVRFHIGRRKDGTPTQEELKEILRIGFITNEKRAGKFKIEIDYIKFK</sequence>
<dbReference type="InterPro" id="IPR039131">
    <property type="entry name" value="NDUFAF1"/>
</dbReference>
<dbReference type="Pfam" id="PF08547">
    <property type="entry name" value="CIA30"/>
    <property type="match status" value="1"/>
</dbReference>
<evidence type="ECO:0000313" key="5">
    <source>
        <dbReference type="Proteomes" id="UP000464657"/>
    </source>
</evidence>
<dbReference type="EMBL" id="CP019288">
    <property type="protein sequence ID" value="QHI36352.1"/>
    <property type="molecule type" value="Genomic_DNA"/>
</dbReference>